<dbReference type="STRING" id="643648.Slip_0217"/>
<evidence type="ECO:0000256" key="6">
    <source>
        <dbReference type="ARBA" id="ARBA00023004"/>
    </source>
</evidence>
<comment type="subcellular location">
    <subcellularLocation>
        <location evidence="1">Cell envelope</location>
    </subcellularLocation>
</comment>
<keyword evidence="6" id="KW-0408">Iron</keyword>
<evidence type="ECO:0000256" key="2">
    <source>
        <dbReference type="ARBA" id="ARBA00022448"/>
    </source>
</evidence>
<gene>
    <name evidence="8" type="ordered locus">Slip_0217</name>
</gene>
<protein>
    <recommendedName>
        <fullName evidence="7">Tetrahaem cytochrome domain-containing protein</fullName>
    </recommendedName>
</protein>
<evidence type="ECO:0000313" key="9">
    <source>
        <dbReference type="Proteomes" id="UP000000378"/>
    </source>
</evidence>
<accession>D7CJB8</accession>
<dbReference type="OrthoDB" id="9791652at2"/>
<name>D7CJB8_SYNLT</name>
<organism evidence="8 9">
    <name type="scientific">Syntrophothermus lipocalidus (strain DSM 12680 / TGB-C1)</name>
    <dbReference type="NCBI Taxonomy" id="643648"/>
    <lineage>
        <taxon>Bacteria</taxon>
        <taxon>Bacillati</taxon>
        <taxon>Bacillota</taxon>
        <taxon>Clostridia</taxon>
        <taxon>Eubacteriales</taxon>
        <taxon>Syntrophomonadaceae</taxon>
        <taxon>Syntrophothermus</taxon>
    </lineage>
</organism>
<evidence type="ECO:0000313" key="8">
    <source>
        <dbReference type="EMBL" id="ADI01007.1"/>
    </source>
</evidence>
<dbReference type="InterPro" id="IPR036280">
    <property type="entry name" value="Multihaem_cyt_sf"/>
</dbReference>
<evidence type="ECO:0000259" key="7">
    <source>
        <dbReference type="Pfam" id="PF14537"/>
    </source>
</evidence>
<evidence type="ECO:0000256" key="4">
    <source>
        <dbReference type="ARBA" id="ARBA00022723"/>
    </source>
</evidence>
<dbReference type="HOGENOM" id="CLU_107073_0_0_9"/>
<keyword evidence="2" id="KW-0813">Transport</keyword>
<evidence type="ECO:0000256" key="3">
    <source>
        <dbReference type="ARBA" id="ARBA00022617"/>
    </source>
</evidence>
<dbReference type="SUPFAM" id="SSF48695">
    <property type="entry name" value="Multiheme cytochromes"/>
    <property type="match status" value="1"/>
</dbReference>
<keyword evidence="3" id="KW-0349">Heme</keyword>
<sequence>MDEMKDQSKKWPRKTRNLVLIAVALIVMGSGTGIGLLKASEKPAFCSYCHIIKPYYNSWNEGDLLAHKHAEHDVTCHDCHQESVSDKISEGVKYLTGDYETPLNRREFGTREFCLSCHDFEKVKSATNFEESNPHDNHNGDQECNLCHNMHRESQVMCAQCHQFEWMDDLGKGWK</sequence>
<dbReference type="GO" id="GO:0030313">
    <property type="term" value="C:cell envelope"/>
    <property type="evidence" value="ECO:0007669"/>
    <property type="project" value="UniProtKB-SubCell"/>
</dbReference>
<dbReference type="RefSeq" id="WP_013174409.1">
    <property type="nucleotide sequence ID" value="NC_014220.1"/>
</dbReference>
<dbReference type="eggNOG" id="COG3005">
    <property type="taxonomic scope" value="Bacteria"/>
</dbReference>
<feature type="domain" description="Tetrahaem cytochrome" evidence="7">
    <location>
        <begin position="69"/>
        <end position="163"/>
    </location>
</feature>
<keyword evidence="5" id="KW-0249">Electron transport</keyword>
<dbReference type="Gene3D" id="1.10.1130.10">
    <property type="entry name" value="Flavocytochrome C3, Chain A"/>
    <property type="match status" value="1"/>
</dbReference>
<keyword evidence="9" id="KW-1185">Reference proteome</keyword>
<reference evidence="8 9" key="2">
    <citation type="journal article" date="2010" name="Stand. Genomic Sci.">
        <title>Complete genome sequence of Syntrophothermus lipocalidus type strain (TGB-C1).</title>
        <authorList>
            <person name="Djao O.D."/>
            <person name="Zhang X."/>
            <person name="Lucas S."/>
            <person name="Lapidus A."/>
            <person name="Del Rio T.G."/>
            <person name="Nolan M."/>
            <person name="Tice H."/>
            <person name="Cheng J.F."/>
            <person name="Han C."/>
            <person name="Tapia R."/>
            <person name="Goodwin L."/>
            <person name="Pitluck S."/>
            <person name="Liolios K."/>
            <person name="Ivanova N."/>
            <person name="Mavromatis K."/>
            <person name="Mikhailova N."/>
            <person name="Ovchinnikova G."/>
            <person name="Pati A."/>
            <person name="Brambilla E."/>
            <person name="Chen A."/>
            <person name="Palaniappan K."/>
            <person name="Land M."/>
            <person name="Hauser L."/>
            <person name="Chang Y.J."/>
            <person name="Jeffries C.D."/>
            <person name="Rohde M."/>
            <person name="Sikorski J."/>
            <person name="Spring S."/>
            <person name="Goker M."/>
            <person name="Detter J.C."/>
            <person name="Woyke T."/>
            <person name="Bristow J."/>
            <person name="Eisen J.A."/>
            <person name="Markowitz V."/>
            <person name="Hugenholtz P."/>
            <person name="Kyrpides N.C."/>
            <person name="Klenk H.P."/>
        </authorList>
    </citation>
    <scope>NUCLEOTIDE SEQUENCE [LARGE SCALE GENOMIC DNA]</scope>
    <source>
        <strain evidence="9">DSM 12680 / TGB-C1</strain>
    </source>
</reference>
<dbReference type="InterPro" id="IPR012286">
    <property type="entry name" value="Tetrahaem_cytochrome"/>
</dbReference>
<dbReference type="InterPro" id="IPR038266">
    <property type="entry name" value="NapC/NirT_cytc_sf"/>
</dbReference>
<reference evidence="9" key="1">
    <citation type="journal article" date="2010" name="Stand. Genomic Sci.">
        <title>Complete genome sequence of Syntrophothermus lipocalidus type strain (TGB-C1T).</title>
        <authorList>
            <consortium name="US DOE Joint Genome Institute (JGI-PGF)"/>
            <person name="Djao O."/>
            <person name="Zhang X."/>
            <person name="Lucas S."/>
            <person name="Lapidus A."/>
            <person name="Glavina Del Rio T."/>
            <person name="Nolan M."/>
            <person name="Tice H."/>
            <person name="Cheng J."/>
            <person name="Han C."/>
            <person name="Tapia R."/>
            <person name="Goodwin L."/>
            <person name="Pitluck S."/>
            <person name="Liolios K."/>
            <person name="Ivanova N."/>
            <person name="Mavromatis K."/>
            <person name="Mikhailova N."/>
            <person name="Ovchinnikova G."/>
            <person name="Pati A."/>
            <person name="Brambilla E."/>
            <person name="Chen A."/>
            <person name="Palaniappan K."/>
            <person name="Land M."/>
            <person name="Hauser L."/>
            <person name="Chang Y."/>
            <person name="Jeffries C."/>
            <person name="Rohde M."/>
            <person name="Sikorski J."/>
            <person name="Spring S."/>
            <person name="Goker M."/>
            <person name="Detter J."/>
            <person name="Woyke T."/>
            <person name="Bristow J."/>
            <person name="Eisen J."/>
            <person name="Markowitz V."/>
            <person name="Hugenholtz P."/>
            <person name="Kyrpides N."/>
            <person name="Klenk H."/>
        </authorList>
    </citation>
    <scope>NUCLEOTIDE SEQUENCE [LARGE SCALE GENOMIC DNA]</scope>
    <source>
        <strain evidence="9">DSM 12680 / TGB-C1</strain>
    </source>
</reference>
<keyword evidence="4" id="KW-0479">Metal-binding</keyword>
<proteinExistence type="predicted"/>
<evidence type="ECO:0000256" key="1">
    <source>
        <dbReference type="ARBA" id="ARBA00004196"/>
    </source>
</evidence>
<dbReference type="Proteomes" id="UP000000378">
    <property type="component" value="Chromosome"/>
</dbReference>
<dbReference type="GO" id="GO:0046872">
    <property type="term" value="F:metal ion binding"/>
    <property type="evidence" value="ECO:0007669"/>
    <property type="project" value="UniProtKB-KW"/>
</dbReference>
<dbReference type="Gene3D" id="1.10.3820.10">
    <property type="entry name" value="Di-heme elbow motif domain"/>
    <property type="match status" value="1"/>
</dbReference>
<dbReference type="EMBL" id="CP002048">
    <property type="protein sequence ID" value="ADI01007.1"/>
    <property type="molecule type" value="Genomic_DNA"/>
</dbReference>
<dbReference type="KEGG" id="slp:Slip_0217"/>
<evidence type="ECO:0000256" key="5">
    <source>
        <dbReference type="ARBA" id="ARBA00022982"/>
    </source>
</evidence>
<dbReference type="AlphaFoldDB" id="D7CJB8"/>
<dbReference type="Pfam" id="PF14537">
    <property type="entry name" value="Cytochrom_c3_2"/>
    <property type="match status" value="1"/>
</dbReference>